<dbReference type="GO" id="GO:0003677">
    <property type="term" value="F:DNA binding"/>
    <property type="evidence" value="ECO:0007669"/>
    <property type="project" value="UniProtKB-KW"/>
</dbReference>
<protein>
    <submittedName>
        <fullName evidence="6">MerR family transcriptional regulator</fullName>
    </submittedName>
</protein>
<feature type="domain" description="HTH merR-type" evidence="5">
    <location>
        <begin position="1"/>
        <end position="68"/>
    </location>
</feature>
<keyword evidence="1" id="KW-0678">Repressor</keyword>
<reference evidence="6" key="1">
    <citation type="submission" date="2018-12" db="EMBL/GenBank/DDBJ databases">
        <title>Novel natural products biosynthetic potential of the class Ktedonobacteria.</title>
        <authorList>
            <person name="Zheng Y."/>
            <person name="Saitou A."/>
            <person name="Wang C.M."/>
            <person name="Toyoda A."/>
            <person name="Minakuchi Y."/>
            <person name="Sekiguchi Y."/>
            <person name="Ueda K."/>
            <person name="Takano H."/>
            <person name="Sakai Y."/>
            <person name="Yokota A."/>
            <person name="Yabe S."/>
        </authorList>
    </citation>
    <scope>NUCLEOTIDE SEQUENCE</scope>
    <source>
        <strain evidence="6">COM3</strain>
    </source>
</reference>
<evidence type="ECO:0000256" key="3">
    <source>
        <dbReference type="ARBA" id="ARBA00023125"/>
    </source>
</evidence>
<dbReference type="AlphaFoldDB" id="A0A455SHR7"/>
<keyword evidence="4" id="KW-0804">Transcription</keyword>
<dbReference type="GO" id="GO:0003700">
    <property type="term" value="F:DNA-binding transcription factor activity"/>
    <property type="evidence" value="ECO:0007669"/>
    <property type="project" value="InterPro"/>
</dbReference>
<dbReference type="SMART" id="SM00422">
    <property type="entry name" value="HTH_MERR"/>
    <property type="match status" value="1"/>
</dbReference>
<keyword evidence="3" id="KW-0238">DNA-binding</keyword>
<evidence type="ECO:0000259" key="5">
    <source>
        <dbReference type="PROSITE" id="PS50937"/>
    </source>
</evidence>
<gene>
    <name evidence="6" type="ORF">KTC_16690</name>
</gene>
<proteinExistence type="predicted"/>
<organism evidence="6">
    <name type="scientific">Thermosporothrix sp. COM3</name>
    <dbReference type="NCBI Taxonomy" id="2490863"/>
    <lineage>
        <taxon>Bacteria</taxon>
        <taxon>Bacillati</taxon>
        <taxon>Chloroflexota</taxon>
        <taxon>Ktedonobacteria</taxon>
        <taxon>Ktedonobacterales</taxon>
        <taxon>Thermosporotrichaceae</taxon>
        <taxon>Thermosporothrix</taxon>
    </lineage>
</organism>
<dbReference type="PROSITE" id="PS50937">
    <property type="entry name" value="HTH_MERR_2"/>
    <property type="match status" value="1"/>
</dbReference>
<dbReference type="InterPro" id="IPR009061">
    <property type="entry name" value="DNA-bd_dom_put_sf"/>
</dbReference>
<evidence type="ECO:0000313" key="6">
    <source>
        <dbReference type="EMBL" id="BBH86918.1"/>
    </source>
</evidence>
<dbReference type="Gene3D" id="1.10.1660.10">
    <property type="match status" value="1"/>
</dbReference>
<name>A0A455SHR7_9CHLR</name>
<dbReference type="SUPFAM" id="SSF46955">
    <property type="entry name" value="Putative DNA-binding domain"/>
    <property type="match status" value="1"/>
</dbReference>
<evidence type="ECO:0000256" key="1">
    <source>
        <dbReference type="ARBA" id="ARBA00022491"/>
    </source>
</evidence>
<evidence type="ECO:0000256" key="2">
    <source>
        <dbReference type="ARBA" id="ARBA00023015"/>
    </source>
</evidence>
<sequence>MHIGELAKKTGASIRSLRYYDQMGVLRATRQENGYRSYEPEAIEQVRKIRSLLALGFTLDDIQLLAPCFTQHVETSTPPHDTELAQFYQKIEEIDQHIKTLQDLRTNIERYLEAVSAAGGTHDDR</sequence>
<dbReference type="EMBL" id="AP019376">
    <property type="protein sequence ID" value="BBH86918.1"/>
    <property type="molecule type" value="Genomic_DNA"/>
</dbReference>
<dbReference type="InterPro" id="IPR000551">
    <property type="entry name" value="MerR-type_HTH_dom"/>
</dbReference>
<dbReference type="Pfam" id="PF13411">
    <property type="entry name" value="MerR_1"/>
    <property type="match status" value="1"/>
</dbReference>
<accession>A0A455SHR7</accession>
<dbReference type="PANTHER" id="PTHR30204:SF69">
    <property type="entry name" value="MERR-FAMILY TRANSCRIPTIONAL REGULATOR"/>
    <property type="match status" value="1"/>
</dbReference>
<dbReference type="PANTHER" id="PTHR30204">
    <property type="entry name" value="REDOX-CYCLING DRUG-SENSING TRANSCRIPTIONAL ACTIVATOR SOXR"/>
    <property type="match status" value="1"/>
</dbReference>
<keyword evidence="2" id="KW-0805">Transcription regulation</keyword>
<dbReference type="InterPro" id="IPR047057">
    <property type="entry name" value="MerR_fam"/>
</dbReference>
<dbReference type="PRINTS" id="PR00040">
    <property type="entry name" value="HTHMERR"/>
</dbReference>
<evidence type="ECO:0000256" key="4">
    <source>
        <dbReference type="ARBA" id="ARBA00023163"/>
    </source>
</evidence>